<evidence type="ECO:0000313" key="2">
    <source>
        <dbReference type="Proteomes" id="UP000034231"/>
    </source>
</evidence>
<accession>A0A0G0KGP8</accession>
<sequence length="294" mass="33301">MSLEQEQKYFPEIEMRRNNVPCWYEISLGEKAKYLQLKIHQDFIRDSKNQLGNDHLIEVLKERFNLGEFGTDFSENIGFGKIFNNEGKDEKGMIVFQAEIPKLGNITNKKCELCRGHDGLPCWNCYGTGKEITTDWNTARNFSASLTILTSYLAQPSIKTSANFPQLLTLETKTEHDQHGGSLWGVISLKLHNYINSLDTPSLNKISAPAMVASYQKMFFDASFLKRYFFAEKLENGGLALDCHGDRSGIFPDTGWHNNNEGYEFTCHNIDSPMQQIALIAGLAALHDAARKET</sequence>
<dbReference type="EMBL" id="LBTX01000035">
    <property type="protein sequence ID" value="KKQ48379.1"/>
    <property type="molecule type" value="Genomic_DNA"/>
</dbReference>
<dbReference type="AlphaFoldDB" id="A0A0G0KGP8"/>
<evidence type="ECO:0000313" key="1">
    <source>
        <dbReference type="EMBL" id="KKQ48379.1"/>
    </source>
</evidence>
<protein>
    <submittedName>
        <fullName evidence="1">Uncharacterized protein</fullName>
    </submittedName>
</protein>
<reference evidence="1 2" key="1">
    <citation type="journal article" date="2015" name="Nature">
        <title>rRNA introns, odd ribosomes, and small enigmatic genomes across a large radiation of phyla.</title>
        <authorList>
            <person name="Brown C.T."/>
            <person name="Hug L.A."/>
            <person name="Thomas B.C."/>
            <person name="Sharon I."/>
            <person name="Castelle C.J."/>
            <person name="Singh A."/>
            <person name="Wilkins M.J."/>
            <person name="Williams K.H."/>
            <person name="Banfield J.F."/>
        </authorList>
    </citation>
    <scope>NUCLEOTIDE SEQUENCE [LARGE SCALE GENOMIC DNA]</scope>
</reference>
<name>A0A0G0KGP8_9BACT</name>
<organism evidence="1 2">
    <name type="scientific">Candidatus Shapirobacteria bacterium GW2011_GWE1_38_10</name>
    <dbReference type="NCBI Taxonomy" id="1618488"/>
    <lineage>
        <taxon>Bacteria</taxon>
        <taxon>Candidatus Shapironibacteriota</taxon>
    </lineage>
</organism>
<proteinExistence type="predicted"/>
<dbReference type="Proteomes" id="UP000034231">
    <property type="component" value="Unassembled WGS sequence"/>
</dbReference>
<gene>
    <name evidence="1" type="ORF">US68_C0035G0003</name>
</gene>
<comment type="caution">
    <text evidence="1">The sequence shown here is derived from an EMBL/GenBank/DDBJ whole genome shotgun (WGS) entry which is preliminary data.</text>
</comment>